<comment type="cofactor">
    <cofactor evidence="1">
        <name>FAD</name>
        <dbReference type="ChEBI" id="CHEBI:57692"/>
    </cofactor>
</comment>
<protein>
    <recommendedName>
        <fullName evidence="8">Phytoene dehydrogenase</fullName>
    </recommendedName>
</protein>
<comment type="pathway">
    <text evidence="2 9">Carotenoid biosynthesis.</text>
</comment>
<dbReference type="InterPro" id="IPR008150">
    <property type="entry name" value="Phytoene_DH_bac_CS"/>
</dbReference>
<dbReference type="PROSITE" id="PS00982">
    <property type="entry name" value="PHYTOENE_DH"/>
    <property type="match status" value="1"/>
</dbReference>
<dbReference type="FunFam" id="3.50.50.60:FF:000378">
    <property type="entry name" value="Phytoene desaturase"/>
    <property type="match status" value="1"/>
</dbReference>
<reference evidence="12" key="1">
    <citation type="submission" date="2018-05" db="EMBL/GenBank/DDBJ databases">
        <authorList>
            <person name="Du Z."/>
            <person name="Wang X."/>
        </authorList>
    </citation>
    <scope>NUCLEOTIDE SEQUENCE [LARGE SCALE GENOMIC DNA]</scope>
    <source>
        <strain evidence="12">WDS4C29</strain>
    </source>
</reference>
<feature type="domain" description="Amine oxidase" evidence="10">
    <location>
        <begin position="28"/>
        <end position="505"/>
    </location>
</feature>
<dbReference type="RefSeq" id="WP_109389837.1">
    <property type="nucleotide sequence ID" value="NZ_QETF01000022.1"/>
</dbReference>
<dbReference type="Pfam" id="PF01593">
    <property type="entry name" value="Amino_oxidase"/>
    <property type="match status" value="1"/>
</dbReference>
<dbReference type="InterPro" id="IPR002937">
    <property type="entry name" value="Amino_oxidase"/>
</dbReference>
<dbReference type="PANTHER" id="PTHR43734">
    <property type="entry name" value="PHYTOENE DESATURASE"/>
    <property type="match status" value="1"/>
</dbReference>
<dbReference type="Proteomes" id="UP000245293">
    <property type="component" value="Unassembled WGS sequence"/>
</dbReference>
<gene>
    <name evidence="11" type="ORF">DFK10_14950</name>
</gene>
<dbReference type="Gene3D" id="3.50.50.60">
    <property type="entry name" value="FAD/NAD(P)-binding domain"/>
    <property type="match status" value="2"/>
</dbReference>
<evidence type="ECO:0000256" key="7">
    <source>
        <dbReference type="ARBA" id="ARBA00023002"/>
    </source>
</evidence>
<evidence type="ECO:0000256" key="6">
    <source>
        <dbReference type="ARBA" id="ARBA00022827"/>
    </source>
</evidence>
<keyword evidence="12" id="KW-1185">Reference proteome</keyword>
<dbReference type="SUPFAM" id="SSF51905">
    <property type="entry name" value="FAD/NAD(P)-binding domain"/>
    <property type="match status" value="1"/>
</dbReference>
<dbReference type="EMBL" id="QETF01000022">
    <property type="protein sequence ID" value="PWG15827.1"/>
    <property type="molecule type" value="Genomic_DNA"/>
</dbReference>
<name>A0A2V1P335_9RHOB</name>
<evidence type="ECO:0000259" key="10">
    <source>
        <dbReference type="Pfam" id="PF01593"/>
    </source>
</evidence>
<dbReference type="PANTHER" id="PTHR43734:SF3">
    <property type="entry name" value="B-CAROTENE KETOLASE"/>
    <property type="match status" value="1"/>
</dbReference>
<evidence type="ECO:0000256" key="8">
    <source>
        <dbReference type="ARBA" id="ARBA00031986"/>
    </source>
</evidence>
<dbReference type="AlphaFoldDB" id="A0A2V1P335"/>
<dbReference type="InterPro" id="IPR014105">
    <property type="entry name" value="Carotenoid/retinoid_OxRdtase"/>
</dbReference>
<evidence type="ECO:0000256" key="3">
    <source>
        <dbReference type="ARBA" id="ARBA00006046"/>
    </source>
</evidence>
<keyword evidence="5 9" id="KW-0125">Carotenoid biosynthesis</keyword>
<evidence type="ECO:0000256" key="5">
    <source>
        <dbReference type="ARBA" id="ARBA00022746"/>
    </source>
</evidence>
<evidence type="ECO:0000256" key="9">
    <source>
        <dbReference type="RuleBase" id="RU362075"/>
    </source>
</evidence>
<keyword evidence="4" id="KW-0285">Flavoprotein</keyword>
<dbReference type="NCBIfam" id="TIGR02734">
    <property type="entry name" value="crtI_fam"/>
    <property type="match status" value="1"/>
</dbReference>
<proteinExistence type="inferred from homology"/>
<evidence type="ECO:0000313" key="11">
    <source>
        <dbReference type="EMBL" id="PWG15827.1"/>
    </source>
</evidence>
<accession>A0A2V1P335</accession>
<comment type="similarity">
    <text evidence="3 9">Belongs to the carotenoid/retinoid oxidoreductase family.</text>
</comment>
<dbReference type="GO" id="GO:0016627">
    <property type="term" value="F:oxidoreductase activity, acting on the CH-CH group of donors"/>
    <property type="evidence" value="ECO:0007669"/>
    <property type="project" value="UniProtKB-ARBA"/>
</dbReference>
<dbReference type="OrthoDB" id="9774675at2"/>
<keyword evidence="7 9" id="KW-0560">Oxidoreductase</keyword>
<evidence type="ECO:0000256" key="1">
    <source>
        <dbReference type="ARBA" id="ARBA00001974"/>
    </source>
</evidence>
<comment type="caution">
    <text evidence="11">The sequence shown here is derived from an EMBL/GenBank/DDBJ whole genome shotgun (WGS) entry which is preliminary data.</text>
</comment>
<evidence type="ECO:0000256" key="4">
    <source>
        <dbReference type="ARBA" id="ARBA00022630"/>
    </source>
</evidence>
<dbReference type="InterPro" id="IPR036188">
    <property type="entry name" value="FAD/NAD-bd_sf"/>
</dbReference>
<dbReference type="GO" id="GO:0016117">
    <property type="term" value="P:carotenoid biosynthetic process"/>
    <property type="evidence" value="ECO:0007669"/>
    <property type="project" value="UniProtKB-KW"/>
</dbReference>
<evidence type="ECO:0000313" key="12">
    <source>
        <dbReference type="Proteomes" id="UP000245293"/>
    </source>
</evidence>
<sequence length="521" mass="57347">MLTRFDPGLTPSAGAAVTARAIVIGAGLGGLASAMRLGARGYRVTVLDRLDSPGGRGSAIWEEGHRFDLGPTIVTVPQLFRDLWGACDRDFDADVDLRALDPFYEIRWPDGSRFTVRQDSAAMRAEVARLSPADVAGYDKFLKDSETRYWFGFEDLGRRSMHRFVDLVKVLPKFARLRADRSIHAHVARRVKDPRLRMALSFHPLFIGGDPFNVTSMYALVSHLEKEFGVHYAIGGVAAIADAMVKVIEGQGGQVIQGAEVDEILLEDGRKTDRARGVRLTTGEVLTAPVVVSNADAGHTYDRLLRNHRKRRWTTAALRRARWSMGLFVWYFGTAGTRGMWPEVGHHTILNGPRYKGLLRDIFVRGHLAEDMSLYVHRPSVTDPGVAPEGGDTFYALSPAPHLGHADPVDWTARAESYRQNVQAVLEDQLLPGLGDRLTASRIFTPDTFRDRYLSPHGAGFSIEPRILQSAWFRPHNVSEEAEGLYLVGAGTHPGAGLPGVISSAEVLDSLVPDPETVALS</sequence>
<keyword evidence="6" id="KW-0274">FAD</keyword>
<evidence type="ECO:0000256" key="2">
    <source>
        <dbReference type="ARBA" id="ARBA00004829"/>
    </source>
</evidence>
<organism evidence="11 12">
    <name type="scientific">Salibaculum griseiflavum</name>
    <dbReference type="NCBI Taxonomy" id="1914409"/>
    <lineage>
        <taxon>Bacteria</taxon>
        <taxon>Pseudomonadati</taxon>
        <taxon>Pseudomonadota</taxon>
        <taxon>Alphaproteobacteria</taxon>
        <taxon>Rhodobacterales</taxon>
        <taxon>Roseobacteraceae</taxon>
        <taxon>Salibaculum</taxon>
    </lineage>
</organism>